<feature type="region of interest" description="Disordered" evidence="1">
    <location>
        <begin position="852"/>
        <end position="888"/>
    </location>
</feature>
<feature type="region of interest" description="Disordered" evidence="1">
    <location>
        <begin position="946"/>
        <end position="1014"/>
    </location>
</feature>
<name>A0A6A7AL83_9PLEO</name>
<feature type="region of interest" description="Disordered" evidence="1">
    <location>
        <begin position="251"/>
        <end position="284"/>
    </location>
</feature>
<feature type="region of interest" description="Disordered" evidence="1">
    <location>
        <begin position="1047"/>
        <end position="1101"/>
    </location>
</feature>
<feature type="compositionally biased region" description="Basic and acidic residues" evidence="1">
    <location>
        <begin position="254"/>
        <end position="265"/>
    </location>
</feature>
<feature type="compositionally biased region" description="Acidic residues" evidence="1">
    <location>
        <begin position="169"/>
        <end position="179"/>
    </location>
</feature>
<feature type="compositionally biased region" description="Basic and acidic residues" evidence="1">
    <location>
        <begin position="216"/>
        <end position="227"/>
    </location>
</feature>
<keyword evidence="3" id="KW-1185">Reference proteome</keyword>
<feature type="compositionally biased region" description="Basic and acidic residues" evidence="1">
    <location>
        <begin position="51"/>
        <end position="70"/>
    </location>
</feature>
<accession>A0A6A7AL83</accession>
<evidence type="ECO:0000313" key="2">
    <source>
        <dbReference type="EMBL" id="KAF2833429.1"/>
    </source>
</evidence>
<feature type="compositionally biased region" description="Basic and acidic residues" evidence="1">
    <location>
        <begin position="1120"/>
        <end position="1142"/>
    </location>
</feature>
<feature type="compositionally biased region" description="Polar residues" evidence="1">
    <location>
        <begin position="39"/>
        <end position="50"/>
    </location>
</feature>
<feature type="compositionally biased region" description="Basic and acidic residues" evidence="1">
    <location>
        <begin position="109"/>
        <end position="118"/>
    </location>
</feature>
<feature type="region of interest" description="Disordered" evidence="1">
    <location>
        <begin position="598"/>
        <end position="623"/>
    </location>
</feature>
<evidence type="ECO:0000313" key="3">
    <source>
        <dbReference type="Proteomes" id="UP000799424"/>
    </source>
</evidence>
<evidence type="ECO:0000256" key="1">
    <source>
        <dbReference type="SAM" id="MobiDB-lite"/>
    </source>
</evidence>
<proteinExistence type="predicted"/>
<dbReference type="EMBL" id="MU006216">
    <property type="protein sequence ID" value="KAF2833429.1"/>
    <property type="molecule type" value="Genomic_DNA"/>
</dbReference>
<feature type="compositionally biased region" description="Low complexity" evidence="1">
    <location>
        <begin position="1051"/>
        <end position="1066"/>
    </location>
</feature>
<feature type="compositionally biased region" description="Low complexity" evidence="1">
    <location>
        <begin position="203"/>
        <end position="214"/>
    </location>
</feature>
<feature type="compositionally biased region" description="Low complexity" evidence="1">
    <location>
        <begin position="394"/>
        <end position="404"/>
    </location>
</feature>
<dbReference type="OrthoDB" id="3437384at2759"/>
<sequence>MASKLCCTAEQEARSDSPELPNARISVATPAQLPLLSKQAASPSSHFTSTRSEDLHELRQIFEDAQDHATPRTSPSKAPRARNKRTSIISLHSLHKMTSMHSIIRKKFSKELPNKDSKVSLQQHKGKEATSAEPDTVVKHSIEQSKHQLKVTKDDLRKDLLSDKKPDEGGYDSDAEVLDDVARNIGKKTPSKRPSIHSVDWAPSSGSKSTPGSSNPRRDSTELKRDVQPYQIQQPQTFSLSSRFAQVFSTPNLRIEDPSERDRALRRSHSATSIGLPTPLPLSPMRLPSLGTSDQDGVPWSEVMSESLRLSKFPSPPLPASLKVSKTPSAVNNPKVESSHRNHNAGQLHVEKDPESAGTNASSAARTVEIRVQQPTSIASPRPSTSVRGGFRENAPPAKDPAIADIEDEDDENNPRRSVHLHSMRISHHLRSGSLLSWDQLADAPEMPTLPRPFMKRTTSDQSRHSHIQRQLTRHERRTSSSGFASSKVPSRWGKVLPNELDVRGDVSSSIYSSRPHSPPDSFGGSMVNLSRSGTEHHNFSHSSIDLRKLRHSTSFPTDNEETPRPVQRSGVTNMTVVRDVTMNTTLLVPPVPLARKNSVADTKKSKFREEFSPSPPRKKITPSTSIMKFLNPKRLSMRSQSEANLQPDVPALKLDGPFDTLPVAAADRERRQSRSLVSLQAEQQALGKSKGANHVWDQALKAHQEEKASMFLPKNKDLAVHASPFRERSGSCSIRRPSVQEDIGPALEDSTPKRYSAPLLGPPAPLNNDRGRPLLVSRRSATAGRDELSLEQEIADAFEKQGDDIDIVGAWGRYPSHTRKERTFSAGKRDHVEARDFALEAAIRFASATDNNDEDLVDPTDRIPSPPLLPGEKKRKKKVGSGKMAKSHSMTFGRKLIKNYYSGIFKSSSSEFRRHGRGHRSSIISGGTLEHPELELLPEVFMSGGADGAGGSRQHLTDKQVVRRHSERHRDGKPNGTLPIGDSMATLRSRRNSSAPNLNDLTNLHDGADDPEHAQDRARVWSVYYETCVPSFPRMSTDADFALQQLGGPSRTSSSSHCVSVRSRTMPPRRTKHSRNASQISRRSAQPSFLSVGEDDMTGEERSLVSVRHSTMDLISQFKEQEATERERVLSMTRADSRHEGALLAGS</sequence>
<organism evidence="2 3">
    <name type="scientific">Ophiobolus disseminans</name>
    <dbReference type="NCBI Taxonomy" id="1469910"/>
    <lineage>
        <taxon>Eukaryota</taxon>
        <taxon>Fungi</taxon>
        <taxon>Dikarya</taxon>
        <taxon>Ascomycota</taxon>
        <taxon>Pezizomycotina</taxon>
        <taxon>Dothideomycetes</taxon>
        <taxon>Pleosporomycetidae</taxon>
        <taxon>Pleosporales</taxon>
        <taxon>Pleosporineae</taxon>
        <taxon>Phaeosphaeriaceae</taxon>
        <taxon>Ophiobolus</taxon>
    </lineage>
</organism>
<reference evidence="2" key="1">
    <citation type="journal article" date="2020" name="Stud. Mycol.">
        <title>101 Dothideomycetes genomes: a test case for predicting lifestyles and emergence of pathogens.</title>
        <authorList>
            <person name="Haridas S."/>
            <person name="Albert R."/>
            <person name="Binder M."/>
            <person name="Bloem J."/>
            <person name="Labutti K."/>
            <person name="Salamov A."/>
            <person name="Andreopoulos B."/>
            <person name="Baker S."/>
            <person name="Barry K."/>
            <person name="Bills G."/>
            <person name="Bluhm B."/>
            <person name="Cannon C."/>
            <person name="Castanera R."/>
            <person name="Culley D."/>
            <person name="Daum C."/>
            <person name="Ezra D."/>
            <person name="Gonzalez J."/>
            <person name="Henrissat B."/>
            <person name="Kuo A."/>
            <person name="Liang C."/>
            <person name="Lipzen A."/>
            <person name="Lutzoni F."/>
            <person name="Magnuson J."/>
            <person name="Mondo S."/>
            <person name="Nolan M."/>
            <person name="Ohm R."/>
            <person name="Pangilinan J."/>
            <person name="Park H.-J."/>
            <person name="Ramirez L."/>
            <person name="Alfaro M."/>
            <person name="Sun H."/>
            <person name="Tritt A."/>
            <person name="Yoshinaga Y."/>
            <person name="Zwiers L.-H."/>
            <person name="Turgeon B."/>
            <person name="Goodwin S."/>
            <person name="Spatafora J."/>
            <person name="Crous P."/>
            <person name="Grigoriev I."/>
        </authorList>
    </citation>
    <scope>NUCLEOTIDE SEQUENCE</scope>
    <source>
        <strain evidence="2">CBS 113818</strain>
    </source>
</reference>
<feature type="compositionally biased region" description="Polar residues" evidence="1">
    <location>
        <begin position="480"/>
        <end position="489"/>
    </location>
</feature>
<feature type="region of interest" description="Disordered" evidence="1">
    <location>
        <begin position="730"/>
        <end position="773"/>
    </location>
</feature>
<feature type="compositionally biased region" description="Polar residues" evidence="1">
    <location>
        <begin position="993"/>
        <end position="1003"/>
    </location>
</feature>
<feature type="region of interest" description="Disordered" evidence="1">
    <location>
        <begin position="109"/>
        <end position="236"/>
    </location>
</feature>
<feature type="compositionally biased region" description="Polar residues" evidence="1">
    <location>
        <begin position="1077"/>
        <end position="1090"/>
    </location>
</feature>
<feature type="region of interest" description="Disordered" evidence="1">
    <location>
        <begin position="1"/>
        <end position="22"/>
    </location>
</feature>
<feature type="region of interest" description="Disordered" evidence="1">
    <location>
        <begin position="1120"/>
        <end position="1148"/>
    </location>
</feature>
<dbReference type="AlphaFoldDB" id="A0A6A7AL83"/>
<feature type="region of interest" description="Disordered" evidence="1">
    <location>
        <begin position="35"/>
        <end position="87"/>
    </location>
</feature>
<feature type="compositionally biased region" description="Basic and acidic residues" evidence="1">
    <location>
        <begin position="602"/>
        <end position="612"/>
    </location>
</feature>
<feature type="region of interest" description="Disordered" evidence="1">
    <location>
        <begin position="447"/>
        <end position="491"/>
    </location>
</feature>
<feature type="compositionally biased region" description="Basic and acidic residues" evidence="1">
    <location>
        <begin position="125"/>
        <end position="168"/>
    </location>
</feature>
<gene>
    <name evidence="2" type="ORF">CC86DRAFT_400052</name>
</gene>
<protein>
    <submittedName>
        <fullName evidence="2">Uncharacterized protein</fullName>
    </submittedName>
</protein>
<feature type="compositionally biased region" description="Polar residues" evidence="1">
    <location>
        <begin position="324"/>
        <end position="336"/>
    </location>
</feature>
<feature type="compositionally biased region" description="Basic residues" evidence="1">
    <location>
        <begin position="185"/>
        <end position="195"/>
    </location>
</feature>
<feature type="region of interest" description="Disordered" evidence="1">
    <location>
        <begin position="509"/>
        <end position="545"/>
    </location>
</feature>
<dbReference type="Proteomes" id="UP000799424">
    <property type="component" value="Unassembled WGS sequence"/>
</dbReference>
<feature type="compositionally biased region" description="Polar residues" evidence="1">
    <location>
        <begin position="373"/>
        <end position="387"/>
    </location>
</feature>
<feature type="region of interest" description="Disordered" evidence="1">
    <location>
        <begin position="312"/>
        <end position="416"/>
    </location>
</feature>